<feature type="transmembrane region" description="Helical" evidence="4">
    <location>
        <begin position="971"/>
        <end position="996"/>
    </location>
</feature>
<dbReference type="InterPro" id="IPR007110">
    <property type="entry name" value="Ig-like_dom"/>
</dbReference>
<dbReference type="InParanoid" id="A0A3Q3EXB7"/>
<evidence type="ECO:0000256" key="3">
    <source>
        <dbReference type="SAM" id="MobiDB-lite"/>
    </source>
</evidence>
<protein>
    <submittedName>
        <fullName evidence="7">Titin-like</fullName>
    </submittedName>
</protein>
<dbReference type="PANTHER" id="PTHR11481">
    <property type="entry name" value="IMMUNOGLOBULIN FC RECEPTOR"/>
    <property type="match status" value="1"/>
</dbReference>
<feature type="signal peptide" evidence="5">
    <location>
        <begin position="1"/>
        <end position="36"/>
    </location>
</feature>
<dbReference type="InterPro" id="IPR003599">
    <property type="entry name" value="Ig_sub"/>
</dbReference>
<dbReference type="Proteomes" id="UP000261660">
    <property type="component" value="Unplaced"/>
</dbReference>
<feature type="domain" description="Ig-like" evidence="6">
    <location>
        <begin position="877"/>
        <end position="944"/>
    </location>
</feature>
<feature type="domain" description="Ig-like" evidence="6">
    <location>
        <begin position="330"/>
        <end position="404"/>
    </location>
</feature>
<keyword evidence="4" id="KW-0472">Membrane</keyword>
<dbReference type="GO" id="GO:0009897">
    <property type="term" value="C:external side of plasma membrane"/>
    <property type="evidence" value="ECO:0007669"/>
    <property type="project" value="TreeGrafter"/>
</dbReference>
<dbReference type="AlphaFoldDB" id="A0A3Q3EXB7"/>
<feature type="region of interest" description="Disordered" evidence="3">
    <location>
        <begin position="1042"/>
        <end position="1085"/>
    </location>
</feature>
<dbReference type="GO" id="GO:0006955">
    <property type="term" value="P:immune response"/>
    <property type="evidence" value="ECO:0007669"/>
    <property type="project" value="TreeGrafter"/>
</dbReference>
<feature type="domain" description="Ig-like" evidence="6">
    <location>
        <begin position="233"/>
        <end position="322"/>
    </location>
</feature>
<feature type="chain" id="PRO_5018767847" evidence="5">
    <location>
        <begin position="37"/>
        <end position="1085"/>
    </location>
</feature>
<feature type="domain" description="Ig-like" evidence="6">
    <location>
        <begin position="606"/>
        <end position="679"/>
    </location>
</feature>
<feature type="domain" description="Ig-like" evidence="6">
    <location>
        <begin position="46"/>
        <end position="137"/>
    </location>
</feature>
<feature type="domain" description="Ig-like" evidence="6">
    <location>
        <begin position="692"/>
        <end position="779"/>
    </location>
</feature>
<dbReference type="SMART" id="SM00408">
    <property type="entry name" value="IGc2"/>
    <property type="match status" value="9"/>
</dbReference>
<keyword evidence="8" id="KW-1185">Reference proteome</keyword>
<evidence type="ECO:0000313" key="7">
    <source>
        <dbReference type="Ensembl" id="ENSLBEP00000012106.1"/>
    </source>
</evidence>
<dbReference type="GO" id="GO:0007166">
    <property type="term" value="P:cell surface receptor signaling pathway"/>
    <property type="evidence" value="ECO:0007669"/>
    <property type="project" value="TreeGrafter"/>
</dbReference>
<dbReference type="PANTHER" id="PTHR11481:SF121">
    <property type="entry name" value="CARCINOEMBRYONIC ANTIGEN-RELATED CELL ADHESION MOLECULE 5"/>
    <property type="match status" value="1"/>
</dbReference>
<dbReference type="CDD" id="cd00096">
    <property type="entry name" value="Ig"/>
    <property type="match status" value="2"/>
</dbReference>
<reference evidence="7" key="2">
    <citation type="submission" date="2025-09" db="UniProtKB">
        <authorList>
            <consortium name="Ensembl"/>
        </authorList>
    </citation>
    <scope>IDENTIFICATION</scope>
</reference>
<name>A0A3Q3EXB7_9LABR</name>
<proteinExistence type="predicted"/>
<evidence type="ECO:0000259" key="6">
    <source>
        <dbReference type="PROSITE" id="PS50835"/>
    </source>
</evidence>
<evidence type="ECO:0000256" key="4">
    <source>
        <dbReference type="SAM" id="Phobius"/>
    </source>
</evidence>
<keyword evidence="4" id="KW-1133">Transmembrane helix</keyword>
<dbReference type="InterPro" id="IPR036179">
    <property type="entry name" value="Ig-like_dom_sf"/>
</dbReference>
<evidence type="ECO:0000313" key="8">
    <source>
        <dbReference type="Proteomes" id="UP000261660"/>
    </source>
</evidence>
<evidence type="ECO:0000256" key="5">
    <source>
        <dbReference type="SAM" id="SignalP"/>
    </source>
</evidence>
<feature type="compositionally biased region" description="Polar residues" evidence="3">
    <location>
        <begin position="1048"/>
        <end position="1061"/>
    </location>
</feature>
<dbReference type="GO" id="GO:0004888">
    <property type="term" value="F:transmembrane signaling receptor activity"/>
    <property type="evidence" value="ECO:0007669"/>
    <property type="project" value="TreeGrafter"/>
</dbReference>
<dbReference type="InterPro" id="IPR050488">
    <property type="entry name" value="Ig_Fc_receptor"/>
</dbReference>
<reference evidence="7" key="1">
    <citation type="submission" date="2025-08" db="UniProtKB">
        <authorList>
            <consortium name="Ensembl"/>
        </authorList>
    </citation>
    <scope>IDENTIFICATION</scope>
</reference>
<evidence type="ECO:0000256" key="1">
    <source>
        <dbReference type="ARBA" id="ARBA00022729"/>
    </source>
</evidence>
<feature type="domain" description="Ig-like" evidence="6">
    <location>
        <begin position="417"/>
        <end position="497"/>
    </location>
</feature>
<organism evidence="7 8">
    <name type="scientific">Labrus bergylta</name>
    <name type="common">ballan wrasse</name>
    <dbReference type="NCBI Taxonomy" id="56723"/>
    <lineage>
        <taxon>Eukaryota</taxon>
        <taxon>Metazoa</taxon>
        <taxon>Chordata</taxon>
        <taxon>Craniata</taxon>
        <taxon>Vertebrata</taxon>
        <taxon>Euteleostomi</taxon>
        <taxon>Actinopterygii</taxon>
        <taxon>Neopterygii</taxon>
        <taxon>Teleostei</taxon>
        <taxon>Neoteleostei</taxon>
        <taxon>Acanthomorphata</taxon>
        <taxon>Eupercaria</taxon>
        <taxon>Labriformes</taxon>
        <taxon>Labridae</taxon>
        <taxon>Labrus</taxon>
    </lineage>
</organism>
<dbReference type="Pfam" id="PF13927">
    <property type="entry name" value="Ig_3"/>
    <property type="match status" value="4"/>
</dbReference>
<dbReference type="InterPro" id="IPR003598">
    <property type="entry name" value="Ig_sub2"/>
</dbReference>
<feature type="domain" description="Ig-like" evidence="6">
    <location>
        <begin position="145"/>
        <end position="228"/>
    </location>
</feature>
<dbReference type="Gene3D" id="2.60.40.10">
    <property type="entry name" value="Immunoglobulins"/>
    <property type="match status" value="10"/>
</dbReference>
<dbReference type="GeneTree" id="ENSGT00940000165428"/>
<dbReference type="PROSITE" id="PS50835">
    <property type="entry name" value="IG_LIKE"/>
    <property type="match status" value="10"/>
</dbReference>
<accession>A0A3Q3EXB7</accession>
<sequence>MYMSQSSNTAFTCTAQWKMWLTQVFCVIYFTAVCAAEDPQDEPPVPSLQLQSTWLDVFPSEKVEFRCDVAGSSDWSFTWKQNQGQVEASDPNVSLFKDGSILTVTAADPNYSGSYSCKGQHKTQGNYTADSEPLQLTVHPNKPRPTMSQKPNFNKMFPGESVTFTCKVDGSYGWEYLWFHDGKEIYASSSYTINSVGHPNKGQYRCQAKRGKIPFYSEKSTPTVLQVSDPPTPSLKLQTSWLDVFEEENVAFSCEVGISDWTFTWYRNEEKLQDDSALTIDDEGTLLNITLVNKAHEGVYACKAYLEARNVNSGFSNTAAVTVYDNTPKPTLHKVPVFNRMYVGETVNFTCIVDVSSGWEYQWYKDGGDLPATSKSNAIRLDRSNAGKYSCMATRGKSMSTDVSEEMQLDVLEIPVPSLKQMTPWLDVFPEESVQLKCEMDQHTGWTYTWSRDEREVKADSVVSFDLSGSLLSIKSASAAHKGQYKCKGHLKERSVSSNSSSGLTLKVYDEKPSVTLMQDPDYKVMFPGESVSFSCHTNVASGWELMWYKDEKELSGSKTRYQIIPVSTENAGSYKCRAKRGTAEVFHSDYSQTIQLQVKENKPKPLMTQQPIVDKVYVGESVSFECKVELSSGWEYVWYKNEEELIRSSRFTINATLSDKGVYKCNAVRNKKLNTEFSDNRTLLISEIPVPLAQLKTSWLDVFPTESVKLSCGMNGSSDWMYTWYKDKQKVQPAKTTHLDSDGTLSIVSTSVSHRGRYSCSAKLKNRSVDSSRSSELTLNVYDTKPRVTLTRTPTYNVTHTGDSVSFRCHINVSSGWEYMWYKDNSDIVESGNNHNITSVAIKNSGSYKCQVKRGSEEVFHSDRSEAVNINILERPQANIILLTGWSEVFSTDSLVLKCGVQDSLDTWNYTWFKEDKPINHPPSEKHIVTPQDNPEQSQYTCQGIRDGRPSYSKTSQHFMTKNLLLKRRVLLSISGCIFFGIIAVFLGCIILRVFRKPADDDDRPEEADLFFSMPQLKGADVPNTLVDYITDATLNASSKEVEENGTLCSETTPLPISSQEDQDVKTESHDTAKNNGGLVSFMQ</sequence>
<dbReference type="OrthoDB" id="10012075at2759"/>
<feature type="compositionally biased region" description="Basic and acidic residues" evidence="3">
    <location>
        <begin position="1064"/>
        <end position="1074"/>
    </location>
</feature>
<dbReference type="Ensembl" id="ENSLBET00000012735.1">
    <property type="protein sequence ID" value="ENSLBEP00000012106.1"/>
    <property type="gene ID" value="ENSLBEG00000009320.1"/>
</dbReference>
<dbReference type="InterPro" id="IPR013783">
    <property type="entry name" value="Ig-like_fold"/>
</dbReference>
<feature type="domain" description="Ig-like" evidence="6">
    <location>
        <begin position="787"/>
        <end position="872"/>
    </location>
</feature>
<dbReference type="STRING" id="56723.ENSLBEP00000012106"/>
<evidence type="ECO:0000256" key="2">
    <source>
        <dbReference type="ARBA" id="ARBA00023157"/>
    </source>
</evidence>
<feature type="domain" description="Ig-like" evidence="6">
    <location>
        <begin position="513"/>
        <end position="596"/>
    </location>
</feature>
<dbReference type="Pfam" id="PF13895">
    <property type="entry name" value="Ig_2"/>
    <property type="match status" value="4"/>
</dbReference>
<dbReference type="SMART" id="SM00409">
    <property type="entry name" value="IG"/>
    <property type="match status" value="10"/>
</dbReference>
<dbReference type="SUPFAM" id="SSF48726">
    <property type="entry name" value="Immunoglobulin"/>
    <property type="match status" value="8"/>
</dbReference>
<keyword evidence="1 5" id="KW-0732">Signal</keyword>
<keyword evidence="4" id="KW-0812">Transmembrane</keyword>
<keyword evidence="2" id="KW-1015">Disulfide bond</keyword>